<comment type="caution">
    <text evidence="5">The sequence shown here is derived from an EMBL/GenBank/DDBJ whole genome shotgun (WGS) entry which is preliminary data.</text>
</comment>
<dbReference type="InterPro" id="IPR011990">
    <property type="entry name" value="TPR-like_helical_dom_sf"/>
</dbReference>
<dbReference type="InterPro" id="IPR005158">
    <property type="entry name" value="BTAD"/>
</dbReference>
<dbReference type="InterPro" id="IPR036388">
    <property type="entry name" value="WH-like_DNA-bd_sf"/>
</dbReference>
<dbReference type="InterPro" id="IPR027417">
    <property type="entry name" value="P-loop_NTPase"/>
</dbReference>
<dbReference type="SMART" id="SM00028">
    <property type="entry name" value="TPR"/>
    <property type="match status" value="3"/>
</dbReference>
<gene>
    <name evidence="5" type="ORF">DP939_24265</name>
</gene>
<accession>A0A366LVB7</accession>
<dbReference type="Pfam" id="PF03704">
    <property type="entry name" value="BTAD"/>
    <property type="match status" value="1"/>
</dbReference>
<dbReference type="GO" id="GO:0006355">
    <property type="term" value="P:regulation of DNA-templated transcription"/>
    <property type="evidence" value="ECO:0007669"/>
    <property type="project" value="InterPro"/>
</dbReference>
<dbReference type="Gene3D" id="1.10.10.10">
    <property type="entry name" value="Winged helix-like DNA-binding domain superfamily/Winged helix DNA-binding domain"/>
    <property type="match status" value="1"/>
</dbReference>
<dbReference type="SUPFAM" id="SSF52540">
    <property type="entry name" value="P-loop containing nucleoside triphosphate hydrolases"/>
    <property type="match status" value="1"/>
</dbReference>
<reference evidence="5 6" key="1">
    <citation type="submission" date="2018-06" db="EMBL/GenBank/DDBJ databases">
        <title>Sphaerisporangium craniellae sp. nov., isolated from a marine sponge in the South China Sea.</title>
        <authorList>
            <person name="Li L."/>
        </authorList>
    </citation>
    <scope>NUCLEOTIDE SEQUENCE [LARGE SCALE GENOMIC DNA]</scope>
    <source>
        <strain evidence="5 6">LHW63015</strain>
    </source>
</reference>
<keyword evidence="2 3" id="KW-0238">DNA-binding</keyword>
<evidence type="ECO:0000256" key="2">
    <source>
        <dbReference type="ARBA" id="ARBA00023125"/>
    </source>
</evidence>
<proteinExistence type="inferred from homology"/>
<evidence type="ECO:0000256" key="3">
    <source>
        <dbReference type="PROSITE-ProRule" id="PRU01091"/>
    </source>
</evidence>
<dbReference type="SUPFAM" id="SSF48452">
    <property type="entry name" value="TPR-like"/>
    <property type="match status" value="2"/>
</dbReference>
<dbReference type="PANTHER" id="PTHR47691">
    <property type="entry name" value="REGULATOR-RELATED"/>
    <property type="match status" value="1"/>
</dbReference>
<dbReference type="AlphaFoldDB" id="A0A366LVB7"/>
<evidence type="ECO:0000313" key="5">
    <source>
        <dbReference type="EMBL" id="RBQ17493.1"/>
    </source>
</evidence>
<dbReference type="CDD" id="cd15831">
    <property type="entry name" value="BTAD"/>
    <property type="match status" value="1"/>
</dbReference>
<dbReference type="GO" id="GO:0003677">
    <property type="term" value="F:DNA binding"/>
    <property type="evidence" value="ECO:0007669"/>
    <property type="project" value="UniProtKB-UniRule"/>
</dbReference>
<dbReference type="InterPro" id="IPR016032">
    <property type="entry name" value="Sig_transdc_resp-reg_C-effctor"/>
</dbReference>
<evidence type="ECO:0000259" key="4">
    <source>
        <dbReference type="PROSITE" id="PS51755"/>
    </source>
</evidence>
<dbReference type="Pfam" id="PF00486">
    <property type="entry name" value="Trans_reg_C"/>
    <property type="match status" value="1"/>
</dbReference>
<dbReference type="SMART" id="SM01043">
    <property type="entry name" value="BTAD"/>
    <property type="match status" value="1"/>
</dbReference>
<dbReference type="SMART" id="SM00862">
    <property type="entry name" value="Trans_reg_C"/>
    <property type="match status" value="1"/>
</dbReference>
<dbReference type="RefSeq" id="WP_113983058.1">
    <property type="nucleotide sequence ID" value="NZ_QMEY01000011.1"/>
</dbReference>
<dbReference type="EMBL" id="QMEY01000011">
    <property type="protein sequence ID" value="RBQ17493.1"/>
    <property type="molecule type" value="Genomic_DNA"/>
</dbReference>
<dbReference type="InterPro" id="IPR001867">
    <property type="entry name" value="OmpR/PhoB-type_DNA-bd"/>
</dbReference>
<feature type="DNA-binding region" description="OmpR/PhoB-type" evidence="3">
    <location>
        <begin position="1"/>
        <end position="96"/>
    </location>
</feature>
<sequence>MRFGVLGPLTLWADDGRPVRVPEVKVRALLADLLAHEGRVVPADRLIDDLWGAEPPAHPASALQNKVWHLRRALDAATPGGRGLLVHRPPGYLLRPAPGSVDAARFAGMIAEARAHPRPEQRAALLTAALDLWRGEPYADFADEGFTRPHAAELAEQRLTAIEERAEARLALGEHHELAAELAGQVALHPLRERLRAAHMRALYLAGRQGEALAEYAELRTVLAGELGLDPSPELAALHQAILTRDLPTRPPPAALPVPVDELIGREQAVAEVRAMLGTSRLVTLTGPGGVGKTRLALAAAEEGGAHLVELSSLEPGRPDIADAVMAALGVRETIPGQGPAAPADRLVAALRGRPPLLLVLDNCEHVLEPAAELTGRLLRGVPGLRVLATGREPLGIAGETLYAVPPLALPGEPGDRDPARSAAVRLFTARAAAASPGFALNEGNAEAVAAICRRLDGLPLALELAATRVRAMGATELAGRLGDRFGLLDAGGARRDAPARQRTLRALIDWSWEPLTAAERAVLRRLAVHTGGCTLRAAEEVCAGGDVRPAQVAGLLARLVDRSLVVAAPAGGRVRYRMLESIAAYGLERLREAGEEPATRLRHARHHAALAESAAPALRGPDQREWLHRLDEEAPNLRAALDHAVRRGAGDLAVRLVNGLAWYWLLRGRPREAHRGLTAALAVPGADPAGRRATEVWRAGMAILAGDADRPAGADEAALALAERDGDPAALAQARWFLGFARFGSGDPAVSVTRLTGALAGFRALGDRWGTAAALVVRARQVIAGGDLATGRELSEESRALFARLGDGWGLHQANRVLGLLAEIEGDYPRAEALHRDGLRVAEELGLPADAGELLARIGRIAMLTGDHDRARDLHERALRRAAEQSHEPGRQFAEVGLGMIARRRGDLDEAERRLLPWLAWCRELEGEPGAALILAELGFAAEQRGDARRALALHTEGLHSARATADPRAVALALEGLAGAYSLAGAHRRAARLLAEAASARAAAGAPLPPGERGDVDRITARLDAGLAAERPGEVS</sequence>
<dbReference type="InterPro" id="IPR058852">
    <property type="entry name" value="HTH_77"/>
</dbReference>
<evidence type="ECO:0000256" key="1">
    <source>
        <dbReference type="ARBA" id="ARBA00005820"/>
    </source>
</evidence>
<dbReference type="PROSITE" id="PS51755">
    <property type="entry name" value="OMPR_PHOB"/>
    <property type="match status" value="1"/>
</dbReference>
<name>A0A366LVB7_9ACTN</name>
<comment type="similarity">
    <text evidence="1">Belongs to the AfsR/DnrI/RedD regulatory family.</text>
</comment>
<dbReference type="InterPro" id="IPR019734">
    <property type="entry name" value="TPR_rpt"/>
</dbReference>
<keyword evidence="6" id="KW-1185">Reference proteome</keyword>
<feature type="domain" description="OmpR/PhoB-type" evidence="4">
    <location>
        <begin position="1"/>
        <end position="96"/>
    </location>
</feature>
<dbReference type="PANTHER" id="PTHR47691:SF3">
    <property type="entry name" value="HTH-TYPE TRANSCRIPTIONAL REGULATOR RV0890C-RELATED"/>
    <property type="match status" value="1"/>
</dbReference>
<dbReference type="Gene3D" id="1.25.40.10">
    <property type="entry name" value="Tetratricopeptide repeat domain"/>
    <property type="match status" value="2"/>
</dbReference>
<dbReference type="Gene3D" id="3.40.50.300">
    <property type="entry name" value="P-loop containing nucleotide triphosphate hydrolases"/>
    <property type="match status" value="1"/>
</dbReference>
<organism evidence="5 6">
    <name type="scientific">Spongiactinospora rosea</name>
    <dbReference type="NCBI Taxonomy" id="2248750"/>
    <lineage>
        <taxon>Bacteria</taxon>
        <taxon>Bacillati</taxon>
        <taxon>Actinomycetota</taxon>
        <taxon>Actinomycetes</taxon>
        <taxon>Streptosporangiales</taxon>
        <taxon>Streptosporangiaceae</taxon>
        <taxon>Spongiactinospora</taxon>
    </lineage>
</organism>
<dbReference type="Proteomes" id="UP000253303">
    <property type="component" value="Unassembled WGS sequence"/>
</dbReference>
<protein>
    <submittedName>
        <fullName evidence="5">AfsR/SARP family transcriptional regulator</fullName>
    </submittedName>
</protein>
<dbReference type="Pfam" id="PF25872">
    <property type="entry name" value="HTH_77"/>
    <property type="match status" value="1"/>
</dbReference>
<dbReference type="SUPFAM" id="SSF46894">
    <property type="entry name" value="C-terminal effector domain of the bipartite response regulators"/>
    <property type="match status" value="1"/>
</dbReference>
<dbReference type="OrthoDB" id="3194665at2"/>
<dbReference type="GO" id="GO:0000160">
    <property type="term" value="P:phosphorelay signal transduction system"/>
    <property type="evidence" value="ECO:0007669"/>
    <property type="project" value="InterPro"/>
</dbReference>
<evidence type="ECO:0000313" key="6">
    <source>
        <dbReference type="Proteomes" id="UP000253303"/>
    </source>
</evidence>